<dbReference type="EMBL" id="CP090172">
    <property type="protein sequence ID" value="UJO22543.1"/>
    <property type="molecule type" value="Genomic_DNA"/>
</dbReference>
<dbReference type="AlphaFoldDB" id="A0A9Q8PHG3"/>
<gene>
    <name evidence="2" type="ORF">CLAFUR5_12416</name>
</gene>
<feature type="region of interest" description="Disordered" evidence="1">
    <location>
        <begin position="141"/>
        <end position="202"/>
    </location>
</feature>
<name>A0A9Q8PHG3_PASFU</name>
<dbReference type="GeneID" id="71992294"/>
<protein>
    <submittedName>
        <fullName evidence="2">Uncharacterized protein</fullName>
    </submittedName>
</protein>
<sequence length="202" mass="22132">MATSWPQPNNWPNPYREHAHQLAKYLRGTQSCIDRSQSRSVPAAHVTAILIGAASLIAKVQTIPDVSKTKTALESIKAEIRNTTQSIEKNIAVGEEAITAAREAKDVGITVAGIAREIKNNGTRGHTGLPISYAAAAMNGAEGNEGSEDGSRADQDCQYNYRDPNHEDPDHHDGSDGHDSEIHEGEGQGAWRERDQWWNQYH</sequence>
<accession>A0A9Q8PHG3</accession>
<dbReference type="OrthoDB" id="3933142at2759"/>
<evidence type="ECO:0000313" key="2">
    <source>
        <dbReference type="EMBL" id="UJO22543.1"/>
    </source>
</evidence>
<evidence type="ECO:0000256" key="1">
    <source>
        <dbReference type="SAM" id="MobiDB-lite"/>
    </source>
</evidence>
<feature type="compositionally biased region" description="Basic and acidic residues" evidence="1">
    <location>
        <begin position="163"/>
        <end position="196"/>
    </location>
</feature>
<dbReference type="OMA" id="RERDQWW"/>
<organism evidence="2 3">
    <name type="scientific">Passalora fulva</name>
    <name type="common">Tomato leaf mold</name>
    <name type="synonym">Cladosporium fulvum</name>
    <dbReference type="NCBI Taxonomy" id="5499"/>
    <lineage>
        <taxon>Eukaryota</taxon>
        <taxon>Fungi</taxon>
        <taxon>Dikarya</taxon>
        <taxon>Ascomycota</taxon>
        <taxon>Pezizomycotina</taxon>
        <taxon>Dothideomycetes</taxon>
        <taxon>Dothideomycetidae</taxon>
        <taxon>Mycosphaerellales</taxon>
        <taxon>Mycosphaerellaceae</taxon>
        <taxon>Fulvia</taxon>
    </lineage>
</organism>
<keyword evidence="3" id="KW-1185">Reference proteome</keyword>
<reference evidence="2" key="2">
    <citation type="journal article" date="2022" name="Microb. Genom.">
        <title>A chromosome-scale genome assembly of the tomato pathogen Cladosporium fulvum reveals a compartmentalized genome architecture and the presence of a dispensable chromosome.</title>
        <authorList>
            <person name="Zaccaron A.Z."/>
            <person name="Chen L.H."/>
            <person name="Samaras A."/>
            <person name="Stergiopoulos I."/>
        </authorList>
    </citation>
    <scope>NUCLEOTIDE SEQUENCE</scope>
    <source>
        <strain evidence="2">Race5_Kim</strain>
    </source>
</reference>
<dbReference type="Proteomes" id="UP000756132">
    <property type="component" value="Chromosome 10"/>
</dbReference>
<reference evidence="2" key="1">
    <citation type="submission" date="2021-12" db="EMBL/GenBank/DDBJ databases">
        <authorList>
            <person name="Zaccaron A."/>
            <person name="Stergiopoulos I."/>
        </authorList>
    </citation>
    <scope>NUCLEOTIDE SEQUENCE</scope>
    <source>
        <strain evidence="2">Race5_Kim</strain>
    </source>
</reference>
<dbReference type="KEGG" id="ffu:CLAFUR5_12416"/>
<dbReference type="RefSeq" id="XP_047766909.1">
    <property type="nucleotide sequence ID" value="XM_047911564.1"/>
</dbReference>
<proteinExistence type="predicted"/>
<evidence type="ECO:0000313" key="3">
    <source>
        <dbReference type="Proteomes" id="UP000756132"/>
    </source>
</evidence>